<evidence type="ECO:0000313" key="3">
    <source>
        <dbReference type="Proteomes" id="UP000011602"/>
    </source>
</evidence>
<dbReference type="InterPro" id="IPR038144">
    <property type="entry name" value="IPI"/>
</dbReference>
<dbReference type="Pfam" id="PF12690">
    <property type="entry name" value="BsuPI"/>
    <property type="match status" value="1"/>
</dbReference>
<dbReference type="Gene3D" id="2.60.40.2360">
    <property type="entry name" value="Intracellular proteinase inhibitor BsuPI"/>
    <property type="match status" value="1"/>
</dbReference>
<comment type="caution">
    <text evidence="2">The sequence shown here is derived from an EMBL/GenBank/DDBJ whole genome shotgun (WGS) entry which is preliminary data.</text>
</comment>
<dbReference type="Proteomes" id="UP000011602">
    <property type="component" value="Unassembled WGS sequence"/>
</dbReference>
<protein>
    <recommendedName>
        <fullName evidence="1">Intracellular proteinase inhibitor BsuPI domain-containing protein</fullName>
    </recommendedName>
</protein>
<dbReference type="STRING" id="1227499.C493_02948"/>
<organism evidence="2 3">
    <name type="scientific">Natronolimnohabitans innermongolicus JCM 12255</name>
    <dbReference type="NCBI Taxonomy" id="1227499"/>
    <lineage>
        <taxon>Archaea</taxon>
        <taxon>Methanobacteriati</taxon>
        <taxon>Methanobacteriota</taxon>
        <taxon>Stenosarchaea group</taxon>
        <taxon>Halobacteria</taxon>
        <taxon>Halobacteriales</taxon>
        <taxon>Natrialbaceae</taxon>
        <taxon>Natronolimnohabitans</taxon>
    </lineage>
</organism>
<dbReference type="InterPro" id="IPR020481">
    <property type="entry name" value="Intracell_prot_inh_BsuPI"/>
</dbReference>
<accession>L9XHZ9</accession>
<keyword evidence="3" id="KW-1185">Reference proteome</keyword>
<feature type="domain" description="Intracellular proteinase inhibitor BsuPI" evidence="1">
    <location>
        <begin position="18"/>
        <end position="104"/>
    </location>
</feature>
<evidence type="ECO:0000259" key="1">
    <source>
        <dbReference type="Pfam" id="PF12690"/>
    </source>
</evidence>
<reference evidence="2 3" key="1">
    <citation type="journal article" date="2014" name="PLoS Genet.">
        <title>Phylogenetically driven sequencing of extremely halophilic archaea reveals strategies for static and dynamic osmo-response.</title>
        <authorList>
            <person name="Becker E.A."/>
            <person name="Seitzer P.M."/>
            <person name="Tritt A."/>
            <person name="Larsen D."/>
            <person name="Krusor M."/>
            <person name="Yao A.I."/>
            <person name="Wu D."/>
            <person name="Madern D."/>
            <person name="Eisen J.A."/>
            <person name="Darling A.E."/>
            <person name="Facciotti M.T."/>
        </authorList>
    </citation>
    <scope>NUCLEOTIDE SEQUENCE [LARGE SCALE GENOMIC DNA]</scope>
    <source>
        <strain evidence="2 3">JCM 12255</strain>
    </source>
</reference>
<proteinExistence type="predicted"/>
<dbReference type="OrthoDB" id="311964at2157"/>
<dbReference type="AlphaFoldDB" id="L9XHZ9"/>
<gene>
    <name evidence="2" type="ORF">C493_02948</name>
</gene>
<dbReference type="RefSeq" id="WP_007257900.1">
    <property type="nucleotide sequence ID" value="NZ_AOHZ01000014.1"/>
</dbReference>
<dbReference type="eggNOG" id="arCOG08936">
    <property type="taxonomic scope" value="Archaea"/>
</dbReference>
<dbReference type="EMBL" id="AOHZ01000014">
    <property type="protein sequence ID" value="ELY61237.1"/>
    <property type="molecule type" value="Genomic_DNA"/>
</dbReference>
<name>L9XHZ9_9EURY</name>
<evidence type="ECO:0000313" key="2">
    <source>
        <dbReference type="EMBL" id="ELY61237.1"/>
    </source>
</evidence>
<sequence length="117" mass="12726">MALEGTLEADVSTDGRGSTIVEFSFRVTNEGSEPVEVQFSDACKAEFVVTDDGREVWRYTDGKLFTQMLSAERLAPGETATYEAEWTDPLPGGYVAAAELRAREATCEARTDFGVSS</sequence>